<proteinExistence type="inferred from homology"/>
<dbReference type="InterPro" id="IPR050891">
    <property type="entry name" value="TatD-type_Hydrolase"/>
</dbReference>
<protein>
    <recommendedName>
        <fullName evidence="7">Mg-dependent DNase</fullName>
    </recommendedName>
</protein>
<accession>A0A0H2S8Z3</accession>
<dbReference type="EMBL" id="KQ085882">
    <property type="protein sequence ID" value="KLO20765.1"/>
    <property type="molecule type" value="Genomic_DNA"/>
</dbReference>
<dbReference type="Proteomes" id="UP000053477">
    <property type="component" value="Unassembled WGS sequence"/>
</dbReference>
<gene>
    <name evidence="5" type="ORF">SCHPADRAFT_918156</name>
</gene>
<dbReference type="Pfam" id="PF01026">
    <property type="entry name" value="TatD_DNase"/>
    <property type="match status" value="1"/>
</dbReference>
<dbReference type="GO" id="GO:0008296">
    <property type="term" value="F:3'-5'-DNA exonuclease activity"/>
    <property type="evidence" value="ECO:0007669"/>
    <property type="project" value="TreeGrafter"/>
</dbReference>
<dbReference type="CDD" id="cd01310">
    <property type="entry name" value="TatD_DNAse"/>
    <property type="match status" value="1"/>
</dbReference>
<evidence type="ECO:0000256" key="1">
    <source>
        <dbReference type="ARBA" id="ARBA00009275"/>
    </source>
</evidence>
<evidence type="ECO:0000256" key="2">
    <source>
        <dbReference type="ARBA" id="ARBA00022722"/>
    </source>
</evidence>
<evidence type="ECO:0008006" key="7">
    <source>
        <dbReference type="Google" id="ProtNLM"/>
    </source>
</evidence>
<dbReference type="InterPro" id="IPR001130">
    <property type="entry name" value="TatD-like"/>
</dbReference>
<evidence type="ECO:0000313" key="5">
    <source>
        <dbReference type="EMBL" id="KLO20765.1"/>
    </source>
</evidence>
<dbReference type="STRING" id="27342.A0A0H2S8Z3"/>
<keyword evidence="4" id="KW-0378">Hydrolase</keyword>
<evidence type="ECO:0000256" key="3">
    <source>
        <dbReference type="ARBA" id="ARBA00022723"/>
    </source>
</evidence>
<dbReference type="InterPro" id="IPR032466">
    <property type="entry name" value="Metal_Hydrolase"/>
</dbReference>
<sequence length="382" mass="42827">MNQLAYLWHPLRRLSTNRLSARRLRSQLPRKFCTMSVNVPGSGRTIDQTMTEDTTLALEYRYIDIGVNLTDSVFRGRNRGWGSKVIHHEDDFDLVIGRSKQAGVESMIVTCGSLRESKEVLKLAKDHNLYATLGCHPTRSGDFDKFEGGPETYLHCIDETISRHLEGPGRIVAVGECGLDYDRLHFADKETQKKHFRSQLSLAKKYHLPLFLHSRAAAQDLSIILREEGFGEDGGKAVGGRGGVVHSFTGTVEEMRELHEMGFYFSVNGCSTKAADQLETIKQIPLERLMLETDAPWCSMKPSHASKMHLDTLPPALRCKYFPPAVKGENFEIGKAVKDRNEPCSVGGVAWVVSRLHGVPFEDVVDKCWNNTVEVFGLHELA</sequence>
<dbReference type="GO" id="GO:0005829">
    <property type="term" value="C:cytosol"/>
    <property type="evidence" value="ECO:0007669"/>
    <property type="project" value="TreeGrafter"/>
</dbReference>
<dbReference type="FunCoup" id="A0A0H2S8Z3">
    <property type="interactions" value="227"/>
</dbReference>
<keyword evidence="2" id="KW-0540">Nuclease</keyword>
<reference evidence="5 6" key="1">
    <citation type="submission" date="2015-04" db="EMBL/GenBank/DDBJ databases">
        <title>Complete genome sequence of Schizopora paradoxa KUC8140, a cosmopolitan wood degrader in East Asia.</title>
        <authorList>
            <consortium name="DOE Joint Genome Institute"/>
            <person name="Min B."/>
            <person name="Park H."/>
            <person name="Jang Y."/>
            <person name="Kim J.-J."/>
            <person name="Kim K.H."/>
            <person name="Pangilinan J."/>
            <person name="Lipzen A."/>
            <person name="Riley R."/>
            <person name="Grigoriev I.V."/>
            <person name="Spatafora J.W."/>
            <person name="Choi I.-G."/>
        </authorList>
    </citation>
    <scope>NUCLEOTIDE SEQUENCE [LARGE SCALE GENOMIC DNA]</scope>
    <source>
        <strain evidence="5 6">KUC8140</strain>
    </source>
</reference>
<dbReference type="InParanoid" id="A0A0H2S8Z3"/>
<dbReference type="SUPFAM" id="SSF51556">
    <property type="entry name" value="Metallo-dependent hydrolases"/>
    <property type="match status" value="1"/>
</dbReference>
<keyword evidence="3" id="KW-0479">Metal-binding</keyword>
<dbReference type="PANTHER" id="PTHR10060:SF15">
    <property type="entry name" value="DEOXYRIBONUCLEASE TATDN1"/>
    <property type="match status" value="1"/>
</dbReference>
<dbReference type="AlphaFoldDB" id="A0A0H2S8Z3"/>
<dbReference type="OrthoDB" id="6079689at2759"/>
<evidence type="ECO:0000313" key="6">
    <source>
        <dbReference type="Proteomes" id="UP000053477"/>
    </source>
</evidence>
<dbReference type="GO" id="GO:0046872">
    <property type="term" value="F:metal ion binding"/>
    <property type="evidence" value="ECO:0007669"/>
    <property type="project" value="UniProtKB-KW"/>
</dbReference>
<evidence type="ECO:0000256" key="4">
    <source>
        <dbReference type="ARBA" id="ARBA00022801"/>
    </source>
</evidence>
<keyword evidence="6" id="KW-1185">Reference proteome</keyword>
<dbReference type="PROSITE" id="PS01091">
    <property type="entry name" value="TATD_3"/>
    <property type="match status" value="1"/>
</dbReference>
<dbReference type="Gene3D" id="3.20.20.140">
    <property type="entry name" value="Metal-dependent hydrolases"/>
    <property type="match status" value="1"/>
</dbReference>
<name>A0A0H2S8Z3_9AGAM</name>
<dbReference type="InterPro" id="IPR018228">
    <property type="entry name" value="DNase_TatD-rel_CS"/>
</dbReference>
<organism evidence="5 6">
    <name type="scientific">Schizopora paradoxa</name>
    <dbReference type="NCBI Taxonomy" id="27342"/>
    <lineage>
        <taxon>Eukaryota</taxon>
        <taxon>Fungi</taxon>
        <taxon>Dikarya</taxon>
        <taxon>Basidiomycota</taxon>
        <taxon>Agaricomycotina</taxon>
        <taxon>Agaricomycetes</taxon>
        <taxon>Hymenochaetales</taxon>
        <taxon>Schizoporaceae</taxon>
        <taxon>Schizopora</taxon>
    </lineage>
</organism>
<dbReference type="PANTHER" id="PTHR10060">
    <property type="entry name" value="TATD FAMILY DEOXYRIBONUCLEASE"/>
    <property type="match status" value="1"/>
</dbReference>
<comment type="similarity">
    <text evidence="1">Belongs to the metallo-dependent hydrolases superfamily. TatD-type hydrolase family.</text>
</comment>